<proteinExistence type="predicted"/>
<dbReference type="EMBL" id="CAFBOH010000018">
    <property type="protein sequence ID" value="CAB4973190.1"/>
    <property type="molecule type" value="Genomic_DNA"/>
</dbReference>
<dbReference type="EMBL" id="CAEZUT010000110">
    <property type="protein sequence ID" value="CAB4616502.1"/>
    <property type="molecule type" value="Genomic_DNA"/>
</dbReference>
<sequence length="55" mass="5813">MMEDGSMPGEGLTALQTALYFFGAPIAIFLAITVIVLATTADRKSKKAASLTHIE</sequence>
<keyword evidence="1" id="KW-1133">Transmembrane helix</keyword>
<dbReference type="EMBL" id="CAFBSA010000068">
    <property type="protein sequence ID" value="CAB5148180.1"/>
    <property type="molecule type" value="Genomic_DNA"/>
</dbReference>
<dbReference type="EMBL" id="CAFAAW010000015">
    <property type="protein sequence ID" value="CAB4805529.1"/>
    <property type="molecule type" value="Genomic_DNA"/>
</dbReference>
<evidence type="ECO:0000256" key="1">
    <source>
        <dbReference type="SAM" id="Phobius"/>
    </source>
</evidence>
<evidence type="ECO:0000313" key="9">
    <source>
        <dbReference type="EMBL" id="CAB5148180.1"/>
    </source>
</evidence>
<keyword evidence="1" id="KW-0812">Transmembrane</keyword>
<evidence type="ECO:0000313" key="3">
    <source>
        <dbReference type="EMBL" id="CAB4553036.1"/>
    </source>
</evidence>
<reference evidence="4" key="1">
    <citation type="submission" date="2020-05" db="EMBL/GenBank/DDBJ databases">
        <authorList>
            <person name="Chiriac C."/>
            <person name="Salcher M."/>
            <person name="Ghai R."/>
            <person name="Kavagutti S V."/>
        </authorList>
    </citation>
    <scope>NUCLEOTIDE SEQUENCE</scope>
</reference>
<organism evidence="4">
    <name type="scientific">freshwater metagenome</name>
    <dbReference type="NCBI Taxonomy" id="449393"/>
    <lineage>
        <taxon>unclassified sequences</taxon>
        <taxon>metagenomes</taxon>
        <taxon>ecological metagenomes</taxon>
    </lineage>
</organism>
<feature type="transmembrane region" description="Helical" evidence="1">
    <location>
        <begin position="20"/>
        <end position="41"/>
    </location>
</feature>
<accession>A0A6J6HRN4</accession>
<dbReference type="EMBL" id="CAEZXU010000088">
    <property type="protein sequence ID" value="CAB4703698.1"/>
    <property type="molecule type" value="Genomic_DNA"/>
</dbReference>
<dbReference type="EMBL" id="CAESAM010000060">
    <property type="protein sequence ID" value="CAB4340272.1"/>
    <property type="molecule type" value="Genomic_DNA"/>
</dbReference>
<evidence type="ECO:0000313" key="8">
    <source>
        <dbReference type="EMBL" id="CAB4973190.1"/>
    </source>
</evidence>
<name>A0A6J6HRN4_9ZZZZ</name>
<keyword evidence="1" id="KW-0472">Membrane</keyword>
<evidence type="ECO:0000313" key="2">
    <source>
        <dbReference type="EMBL" id="CAB4340272.1"/>
    </source>
</evidence>
<dbReference type="AlphaFoldDB" id="A0A6J6HRN4"/>
<evidence type="ECO:0000313" key="5">
    <source>
        <dbReference type="EMBL" id="CAB4651925.1"/>
    </source>
</evidence>
<dbReference type="EMBL" id="CAEZWN010000024">
    <property type="protein sequence ID" value="CAB4651925.1"/>
    <property type="molecule type" value="Genomic_DNA"/>
</dbReference>
<evidence type="ECO:0000313" key="7">
    <source>
        <dbReference type="EMBL" id="CAB4805529.1"/>
    </source>
</evidence>
<evidence type="ECO:0000313" key="6">
    <source>
        <dbReference type="EMBL" id="CAB4703698.1"/>
    </source>
</evidence>
<evidence type="ECO:0000313" key="4">
    <source>
        <dbReference type="EMBL" id="CAB4616502.1"/>
    </source>
</evidence>
<gene>
    <name evidence="3" type="ORF">UFOPK1509_00446</name>
    <name evidence="4" type="ORF">UFOPK1854_00879</name>
    <name evidence="5" type="ORF">UFOPK2252_00405</name>
    <name evidence="6" type="ORF">UFOPK2592_00867</name>
    <name evidence="7" type="ORF">UFOPK3120_00254</name>
    <name evidence="8" type="ORF">UFOPK3935_00267</name>
    <name evidence="2" type="ORF">UFOPK4171_00694</name>
    <name evidence="9" type="ORF">UFOPK4442_00472</name>
</gene>
<dbReference type="EMBL" id="CAEZSY010000048">
    <property type="protein sequence ID" value="CAB4553036.1"/>
    <property type="molecule type" value="Genomic_DNA"/>
</dbReference>
<protein>
    <submittedName>
        <fullName evidence="4">Unannotated protein</fullName>
    </submittedName>
</protein>